<proteinExistence type="predicted"/>
<comment type="caution">
    <text evidence="2">The sequence shown here is derived from an EMBL/GenBank/DDBJ whole genome shotgun (WGS) entry which is preliminary data.</text>
</comment>
<dbReference type="PANTHER" id="PTHR42867">
    <property type="entry name" value="MEMBRANE PROTEIN-RELATED"/>
    <property type="match status" value="1"/>
</dbReference>
<evidence type="ECO:0000256" key="1">
    <source>
        <dbReference type="SAM" id="Phobius"/>
    </source>
</evidence>
<feature type="transmembrane region" description="Helical" evidence="1">
    <location>
        <begin position="151"/>
        <end position="168"/>
    </location>
</feature>
<keyword evidence="1" id="KW-0812">Transmembrane</keyword>
<dbReference type="Proteomes" id="UP000824229">
    <property type="component" value="Unassembled WGS sequence"/>
</dbReference>
<keyword evidence="1" id="KW-1133">Transmembrane helix</keyword>
<dbReference type="AlphaFoldDB" id="A0A9E2KAF0"/>
<protein>
    <submittedName>
        <fullName evidence="2">DUF1385 domain-containing protein</fullName>
    </submittedName>
</protein>
<evidence type="ECO:0000313" key="3">
    <source>
        <dbReference type="Proteomes" id="UP000824229"/>
    </source>
</evidence>
<name>A0A9E2KAF0_9FIRM</name>
<evidence type="ECO:0000313" key="2">
    <source>
        <dbReference type="EMBL" id="MBU3803167.1"/>
    </source>
</evidence>
<gene>
    <name evidence="2" type="ORF">H9872_00190</name>
</gene>
<dbReference type="EMBL" id="JAHLFQ010000005">
    <property type="protein sequence ID" value="MBU3803167.1"/>
    <property type="molecule type" value="Genomic_DNA"/>
</dbReference>
<organism evidence="2 3">
    <name type="scientific">Candidatus Cellulosilyticum pullistercoris</name>
    <dbReference type="NCBI Taxonomy" id="2838521"/>
    <lineage>
        <taxon>Bacteria</taxon>
        <taxon>Bacillati</taxon>
        <taxon>Bacillota</taxon>
        <taxon>Clostridia</taxon>
        <taxon>Lachnospirales</taxon>
        <taxon>Cellulosilyticaceae</taxon>
        <taxon>Cellulosilyticum</taxon>
    </lineage>
</organism>
<reference evidence="2" key="1">
    <citation type="journal article" date="2021" name="PeerJ">
        <title>Extensive microbial diversity within the chicken gut microbiome revealed by metagenomics and culture.</title>
        <authorList>
            <person name="Gilroy R."/>
            <person name="Ravi A."/>
            <person name="Getino M."/>
            <person name="Pursley I."/>
            <person name="Horton D.L."/>
            <person name="Alikhan N.F."/>
            <person name="Baker D."/>
            <person name="Gharbi K."/>
            <person name="Hall N."/>
            <person name="Watson M."/>
            <person name="Adriaenssens E.M."/>
            <person name="Foster-Nyarko E."/>
            <person name="Jarju S."/>
            <person name="Secka A."/>
            <person name="Antonio M."/>
            <person name="Oren A."/>
            <person name="Chaudhuri R.R."/>
            <person name="La Ragione R."/>
            <person name="Hildebrand F."/>
            <person name="Pallen M.J."/>
        </authorList>
    </citation>
    <scope>NUCLEOTIDE SEQUENCE</scope>
    <source>
        <strain evidence="2">B5-657</strain>
    </source>
</reference>
<dbReference type="PANTHER" id="PTHR42867:SF1">
    <property type="entry name" value="MEMBRANE PROTEIN-RELATED"/>
    <property type="match status" value="1"/>
</dbReference>
<sequence length="308" mass="34654">MARVNIGGQAVLEGVMMKGKSHYAVAVRKADGTIVTEGKECKSIMDRIKLFKLPLFRGIAVFIESLILGVKTLNFSAELYGEEEIEEEPSKFETWLVNKLGDKAEKIIMGCVMVLSFALSIGIFMVLPMLIGASVKYFVKISLFGQNIIEGAVRIILFLTYMKLITLVKDIKRTFQYHGAEHKSINCLEEGKPLTVENVRSCTRLHKSCGTSFLFVVMIVSILVYSVFTTEVVWQRILIRIVMLPLISGLSYEFIRWARINPNNKLADLLSKPGLWLQRVFTTAEPDDQQIEVAIAAVEGVFEYEPMS</sequence>
<keyword evidence="1" id="KW-0472">Membrane</keyword>
<accession>A0A9E2KAF0</accession>
<reference evidence="2" key="2">
    <citation type="submission" date="2021-04" db="EMBL/GenBank/DDBJ databases">
        <authorList>
            <person name="Gilroy R."/>
        </authorList>
    </citation>
    <scope>NUCLEOTIDE SEQUENCE</scope>
    <source>
        <strain evidence="2">B5-657</strain>
    </source>
</reference>
<dbReference type="InterPro" id="IPR010787">
    <property type="entry name" value="DUF1385"/>
</dbReference>
<feature type="transmembrane region" description="Helical" evidence="1">
    <location>
        <begin position="107"/>
        <end position="131"/>
    </location>
</feature>
<dbReference type="Pfam" id="PF07136">
    <property type="entry name" value="DUF1385"/>
    <property type="match status" value="1"/>
</dbReference>
<feature type="transmembrane region" description="Helical" evidence="1">
    <location>
        <begin position="209"/>
        <end position="228"/>
    </location>
</feature>